<dbReference type="FunFam" id="1.25.40.20:FF:000246">
    <property type="entry name" value="Ankyrin repeat and SOCS box containing 2"/>
    <property type="match status" value="1"/>
</dbReference>
<dbReference type="Pfam" id="PF12796">
    <property type="entry name" value="Ank_2"/>
    <property type="match status" value="3"/>
</dbReference>
<accession>A0A8C0HN54</accession>
<dbReference type="PROSITE" id="PS50088">
    <property type="entry name" value="ANK_REPEAT"/>
    <property type="match status" value="6"/>
</dbReference>
<dbReference type="PANTHER" id="PTHR24198:SF165">
    <property type="entry name" value="ANKYRIN REPEAT-CONTAINING PROTEIN-RELATED"/>
    <property type="match status" value="1"/>
</dbReference>
<feature type="repeat" description="ANK" evidence="3">
    <location>
        <begin position="98"/>
        <end position="130"/>
    </location>
</feature>
<dbReference type="SMART" id="SM00248">
    <property type="entry name" value="ANK"/>
    <property type="match status" value="7"/>
</dbReference>
<dbReference type="Gene3D" id="1.25.40.20">
    <property type="entry name" value="Ankyrin repeat-containing domain"/>
    <property type="match status" value="2"/>
</dbReference>
<evidence type="ECO:0000256" key="2">
    <source>
        <dbReference type="ARBA" id="ARBA00023043"/>
    </source>
</evidence>
<evidence type="ECO:0000256" key="1">
    <source>
        <dbReference type="ARBA" id="ARBA00022737"/>
    </source>
</evidence>
<feature type="repeat" description="ANK" evidence="3">
    <location>
        <begin position="1"/>
        <end position="33"/>
    </location>
</feature>
<name>A0A8C0HN54_9AVES</name>
<keyword evidence="2 3" id="KW-0040">ANK repeat</keyword>
<reference evidence="4" key="2">
    <citation type="submission" date="2025-09" db="UniProtKB">
        <authorList>
            <consortium name="Ensembl"/>
        </authorList>
    </citation>
    <scope>IDENTIFICATION</scope>
</reference>
<protein>
    <submittedName>
        <fullName evidence="4">Ankyrin repeat and SOCS box containing 2</fullName>
    </submittedName>
</protein>
<dbReference type="PROSITE" id="PS50297">
    <property type="entry name" value="ANK_REP_REGION"/>
    <property type="match status" value="5"/>
</dbReference>
<feature type="repeat" description="ANK" evidence="3">
    <location>
        <begin position="130"/>
        <end position="162"/>
    </location>
</feature>
<evidence type="ECO:0000313" key="5">
    <source>
        <dbReference type="Proteomes" id="UP000694555"/>
    </source>
</evidence>
<dbReference type="Ensembl" id="ENSBJAT00000017532.1">
    <property type="protein sequence ID" value="ENSBJAP00000017069.1"/>
    <property type="gene ID" value="ENSBJAG00000010927.1"/>
</dbReference>
<dbReference type="Proteomes" id="UP000694555">
    <property type="component" value="Unplaced"/>
</dbReference>
<evidence type="ECO:0000256" key="3">
    <source>
        <dbReference type="PROSITE-ProRule" id="PRU00023"/>
    </source>
</evidence>
<dbReference type="InterPro" id="IPR002110">
    <property type="entry name" value="Ankyrin_rpt"/>
</dbReference>
<sequence>RGWTALHEAVSRNDLEIIDILVKGGAKIESANAYGITSLFVAAESGQLEIFSSFLGADINTQASDKASALYEACKNGHVPIVEFLLSQGADANKANKDGLLPLHIAAKKGICEVVTMLIPVTSRTRIKRSGISPLHLAAERNNDDILEELIDAGYDVNTTLSNERSCLYEDRRTTPLYFAVFNNNIYATELLLQAGANPNVDLINPLLISIRHGCLKTMKLLLDHGANINAYISSHPTTFPATIMFSMKYLSVLKYLLDLGCDAGSCFECQYGNGLHPSTCFSLKFCEMVSTPEMSRWAGPIIDVLLDYVGNVQLCSRLKEHIDSYEDWSRCWIQNLSHHLLLVFIP</sequence>
<proteinExistence type="predicted"/>
<dbReference type="InterPro" id="IPR036770">
    <property type="entry name" value="Ankyrin_rpt-contain_sf"/>
</dbReference>
<organism evidence="4 5">
    <name type="scientific">Buteo japonicus</name>
    <dbReference type="NCBI Taxonomy" id="224669"/>
    <lineage>
        <taxon>Eukaryota</taxon>
        <taxon>Metazoa</taxon>
        <taxon>Chordata</taxon>
        <taxon>Craniata</taxon>
        <taxon>Vertebrata</taxon>
        <taxon>Euteleostomi</taxon>
        <taxon>Archelosauria</taxon>
        <taxon>Archosauria</taxon>
        <taxon>Dinosauria</taxon>
        <taxon>Saurischia</taxon>
        <taxon>Theropoda</taxon>
        <taxon>Coelurosauria</taxon>
        <taxon>Aves</taxon>
        <taxon>Neognathae</taxon>
        <taxon>Neoaves</taxon>
        <taxon>Telluraves</taxon>
        <taxon>Accipitrimorphae</taxon>
        <taxon>Accipitriformes</taxon>
        <taxon>Accipitridae</taxon>
        <taxon>Accipitrinae</taxon>
        <taxon>Buteo</taxon>
    </lineage>
</organism>
<evidence type="ECO:0000313" key="4">
    <source>
        <dbReference type="Ensembl" id="ENSBJAP00000017069.1"/>
    </source>
</evidence>
<dbReference type="SUPFAM" id="SSF48403">
    <property type="entry name" value="Ankyrin repeat"/>
    <property type="match status" value="1"/>
</dbReference>
<keyword evidence="5" id="KW-1185">Reference proteome</keyword>
<feature type="repeat" description="ANK" evidence="3">
    <location>
        <begin position="172"/>
        <end position="201"/>
    </location>
</feature>
<reference evidence="4" key="1">
    <citation type="submission" date="2025-08" db="UniProtKB">
        <authorList>
            <consortium name="Ensembl"/>
        </authorList>
    </citation>
    <scope>IDENTIFICATION</scope>
</reference>
<dbReference type="PRINTS" id="PR01415">
    <property type="entry name" value="ANKYRIN"/>
</dbReference>
<dbReference type="PANTHER" id="PTHR24198">
    <property type="entry name" value="ANKYRIN REPEAT AND PROTEIN KINASE DOMAIN-CONTAINING PROTEIN"/>
    <property type="match status" value="1"/>
</dbReference>
<dbReference type="AlphaFoldDB" id="A0A8C0HN54"/>
<feature type="repeat" description="ANK" evidence="3">
    <location>
        <begin position="65"/>
        <end position="97"/>
    </location>
</feature>
<keyword evidence="1" id="KW-0677">Repeat</keyword>
<feature type="repeat" description="ANK" evidence="3">
    <location>
        <begin position="202"/>
        <end position="234"/>
    </location>
</feature>